<dbReference type="PANTHER" id="PTHR30055:SF237">
    <property type="entry name" value="TRANSCRIPTIONAL REPRESSOR MCE3R"/>
    <property type="match status" value="1"/>
</dbReference>
<proteinExistence type="predicted"/>
<dbReference type="Gene3D" id="1.10.357.10">
    <property type="entry name" value="Tetracycline Repressor, domain 2"/>
    <property type="match status" value="1"/>
</dbReference>
<keyword evidence="5" id="KW-1185">Reference proteome</keyword>
<dbReference type="InterPro" id="IPR050109">
    <property type="entry name" value="HTH-type_TetR-like_transc_reg"/>
</dbReference>
<dbReference type="PANTHER" id="PTHR30055">
    <property type="entry name" value="HTH-TYPE TRANSCRIPTIONAL REGULATOR RUTR"/>
    <property type="match status" value="1"/>
</dbReference>
<name>A0A345SZE4_9ACTN</name>
<feature type="domain" description="HTH tetR-type" evidence="3">
    <location>
        <begin position="12"/>
        <end position="72"/>
    </location>
</feature>
<protein>
    <submittedName>
        <fullName evidence="4">TetR/AcrR family transcriptional regulator</fullName>
    </submittedName>
</protein>
<dbReference type="KEGG" id="stri:C7M71_018435"/>
<dbReference type="SUPFAM" id="SSF48498">
    <property type="entry name" value="Tetracyclin repressor-like, C-terminal domain"/>
    <property type="match status" value="1"/>
</dbReference>
<dbReference type="PROSITE" id="PS50977">
    <property type="entry name" value="HTH_TETR_2"/>
    <property type="match status" value="1"/>
</dbReference>
<dbReference type="Gene3D" id="1.10.10.60">
    <property type="entry name" value="Homeodomain-like"/>
    <property type="match status" value="1"/>
</dbReference>
<dbReference type="PRINTS" id="PR00455">
    <property type="entry name" value="HTHTETR"/>
</dbReference>
<dbReference type="Proteomes" id="UP000249340">
    <property type="component" value="Chromosome"/>
</dbReference>
<gene>
    <name evidence="4" type="ORF">C7M71_018435</name>
</gene>
<dbReference type="InterPro" id="IPR009057">
    <property type="entry name" value="Homeodomain-like_sf"/>
</dbReference>
<organism evidence="4 5">
    <name type="scientific">Peterkaempfera bronchialis</name>
    <dbReference type="NCBI Taxonomy" id="2126346"/>
    <lineage>
        <taxon>Bacteria</taxon>
        <taxon>Bacillati</taxon>
        <taxon>Actinomycetota</taxon>
        <taxon>Actinomycetes</taxon>
        <taxon>Kitasatosporales</taxon>
        <taxon>Streptomycetaceae</taxon>
        <taxon>Peterkaempfera</taxon>
    </lineage>
</organism>
<reference evidence="5" key="1">
    <citation type="submission" date="2018-07" db="EMBL/GenBank/DDBJ databases">
        <title>Streptacidiphilus bronchialis DSM 106435 chromosome.</title>
        <authorList>
            <person name="Batra D."/>
            <person name="Gulvik C.A."/>
        </authorList>
    </citation>
    <scope>NUCLEOTIDE SEQUENCE [LARGE SCALE GENOMIC DNA]</scope>
    <source>
        <strain evidence="5">DSM 106435</strain>
    </source>
</reference>
<accession>A0A345SZE4</accession>
<evidence type="ECO:0000313" key="5">
    <source>
        <dbReference type="Proteomes" id="UP000249340"/>
    </source>
</evidence>
<dbReference type="InterPro" id="IPR036271">
    <property type="entry name" value="Tet_transcr_reg_TetR-rel_C_sf"/>
</dbReference>
<dbReference type="InterPro" id="IPR041490">
    <property type="entry name" value="KstR2_TetR_C"/>
</dbReference>
<dbReference type="AlphaFoldDB" id="A0A345SZE4"/>
<dbReference type="RefSeq" id="WP_111490459.1">
    <property type="nucleotide sequence ID" value="NZ_CP031264.1"/>
</dbReference>
<dbReference type="Pfam" id="PF00440">
    <property type="entry name" value="TetR_N"/>
    <property type="match status" value="1"/>
</dbReference>
<dbReference type="OrthoDB" id="3190535at2"/>
<dbReference type="GO" id="GO:0003700">
    <property type="term" value="F:DNA-binding transcription factor activity"/>
    <property type="evidence" value="ECO:0007669"/>
    <property type="project" value="TreeGrafter"/>
</dbReference>
<dbReference type="Pfam" id="PF17932">
    <property type="entry name" value="TetR_C_24"/>
    <property type="match status" value="1"/>
</dbReference>
<dbReference type="GO" id="GO:0000976">
    <property type="term" value="F:transcription cis-regulatory region binding"/>
    <property type="evidence" value="ECO:0007669"/>
    <property type="project" value="TreeGrafter"/>
</dbReference>
<keyword evidence="1 2" id="KW-0238">DNA-binding</keyword>
<sequence>MDADVDVDTRRPPGHQALLEAARQEFAERGYGSTSIRDIAQRAGVSLSALYHYYGGKQELLFALLDEGMDRYRQACDAALADAGDDPAERLEALVEATVRFRAGQRDRSSIELTEDRSLNDEQRAHFRRRQAAATRMFQQVIEDGRACSLFLTPYPDDARRAVLAMCNAVAQWYRPEGALAVDDLVERYVSLALTLVEYHPRRARRTP</sequence>
<evidence type="ECO:0000256" key="2">
    <source>
        <dbReference type="PROSITE-ProRule" id="PRU00335"/>
    </source>
</evidence>
<evidence type="ECO:0000313" key="4">
    <source>
        <dbReference type="EMBL" id="AXI79099.1"/>
    </source>
</evidence>
<dbReference type="SUPFAM" id="SSF46689">
    <property type="entry name" value="Homeodomain-like"/>
    <property type="match status" value="1"/>
</dbReference>
<evidence type="ECO:0000256" key="1">
    <source>
        <dbReference type="ARBA" id="ARBA00023125"/>
    </source>
</evidence>
<dbReference type="EMBL" id="CP031264">
    <property type="protein sequence ID" value="AXI79099.1"/>
    <property type="molecule type" value="Genomic_DNA"/>
</dbReference>
<dbReference type="InterPro" id="IPR001647">
    <property type="entry name" value="HTH_TetR"/>
</dbReference>
<evidence type="ECO:0000259" key="3">
    <source>
        <dbReference type="PROSITE" id="PS50977"/>
    </source>
</evidence>
<feature type="DNA-binding region" description="H-T-H motif" evidence="2">
    <location>
        <begin position="35"/>
        <end position="54"/>
    </location>
</feature>